<feature type="domain" description="B12-binding" evidence="6">
    <location>
        <begin position="1"/>
        <end position="134"/>
    </location>
</feature>
<dbReference type="EMBL" id="WSLF01000009">
    <property type="protein sequence ID" value="KAE9633233.1"/>
    <property type="molecule type" value="Genomic_DNA"/>
</dbReference>
<dbReference type="GO" id="GO:0051539">
    <property type="term" value="F:4 iron, 4 sulfur cluster binding"/>
    <property type="evidence" value="ECO:0007669"/>
    <property type="project" value="UniProtKB-KW"/>
</dbReference>
<evidence type="ECO:0000313" key="9">
    <source>
        <dbReference type="Proteomes" id="UP000483018"/>
    </source>
</evidence>
<keyword evidence="2" id="KW-0949">S-adenosyl-L-methionine</keyword>
<evidence type="ECO:0000256" key="5">
    <source>
        <dbReference type="ARBA" id="ARBA00023014"/>
    </source>
</evidence>
<dbReference type="PANTHER" id="PTHR43409:SF16">
    <property type="entry name" value="SLR0320 PROTEIN"/>
    <property type="match status" value="1"/>
</dbReference>
<dbReference type="SMART" id="SM00729">
    <property type="entry name" value="Elp3"/>
    <property type="match status" value="1"/>
</dbReference>
<dbReference type="PROSITE" id="PS51332">
    <property type="entry name" value="B12_BINDING"/>
    <property type="match status" value="1"/>
</dbReference>
<dbReference type="InterPro" id="IPR034466">
    <property type="entry name" value="Methyltransferase_Class_B"/>
</dbReference>
<sequence>MNIVLSALNAKYIHTSLALRSLKSFCTEYKSNITIAEYTINHEENYIMNELYKLKPDILGFACYIWNIEQTLDLVINIKKILPDTLIILGGPEVSYDGEKLLKEYKEIDIIVYGEGEATFYDLLHSFIDGDRSLERIDGIIYSSNGKIIKNKERTPLNLDAIPFVYEDFKDMENQILYYESSRGCPYQCQYCLSSIDKKVRFLSLERVYSDLQRFLDGRVKQVKFVDRTFNCNKNHARAIWNYLIEHDNGTTNFHFEISADLLDDEIIAFLSKARPGLFQFEIGVQTTNREVLKIINRKMDFERLKTVVKNIKKGQNIHQHLDLIAGLPGENYASFRNSFNDVYNLFPEQLQLGFLKVLKGSGMRENEEKYGLVYKSKAPYEILFTKELNYEEMLTLKMIEEMVEKYYNSGRFYYSIRYITSFFDTPFDFYEALAIFWERKGYHHVQHNKIQLYTILLEFFKEKVEEEAEVLKALMKFDIYLLEKAKKLPEWMNSSEEMYKSQIRDFYRNEENIKCYLPKLIEYSSKQISRMAHLEIFPVDFTEWIKSIGSGEESPSIDKKTTAILFDYYSKNQILGHAAYYKVSIQ</sequence>
<dbReference type="SUPFAM" id="SSF102114">
    <property type="entry name" value="Radical SAM enzymes"/>
    <property type="match status" value="1"/>
</dbReference>
<dbReference type="SFLD" id="SFLDG01082">
    <property type="entry name" value="B12-binding_domain_containing"/>
    <property type="match status" value="1"/>
</dbReference>
<gene>
    <name evidence="8" type="ORF">GND95_10215</name>
</gene>
<proteinExistence type="predicted"/>
<name>A0A7C8HE08_9FIRM</name>
<dbReference type="PROSITE" id="PS51918">
    <property type="entry name" value="RADICAL_SAM"/>
    <property type="match status" value="1"/>
</dbReference>
<evidence type="ECO:0000256" key="1">
    <source>
        <dbReference type="ARBA" id="ARBA00001966"/>
    </source>
</evidence>
<evidence type="ECO:0000256" key="2">
    <source>
        <dbReference type="ARBA" id="ARBA00022691"/>
    </source>
</evidence>
<dbReference type="GO" id="GO:0005829">
    <property type="term" value="C:cytosol"/>
    <property type="evidence" value="ECO:0007669"/>
    <property type="project" value="TreeGrafter"/>
</dbReference>
<dbReference type="Gene3D" id="3.80.30.20">
    <property type="entry name" value="tm_1862 like domain"/>
    <property type="match status" value="1"/>
</dbReference>
<organism evidence="8 9">
    <name type="scientific">Defluviitalea raffinosedens</name>
    <dbReference type="NCBI Taxonomy" id="1450156"/>
    <lineage>
        <taxon>Bacteria</taxon>
        <taxon>Bacillati</taxon>
        <taxon>Bacillota</taxon>
        <taxon>Clostridia</taxon>
        <taxon>Lachnospirales</taxon>
        <taxon>Defluviitaleaceae</taxon>
        <taxon>Defluviitalea</taxon>
    </lineage>
</organism>
<dbReference type="SFLD" id="SFLDG01123">
    <property type="entry name" value="methyltransferase_(Class_B)"/>
    <property type="match status" value="1"/>
</dbReference>
<keyword evidence="9" id="KW-1185">Reference proteome</keyword>
<dbReference type="SFLD" id="SFLDS00029">
    <property type="entry name" value="Radical_SAM"/>
    <property type="match status" value="1"/>
</dbReference>
<dbReference type="CDD" id="cd02068">
    <property type="entry name" value="radical_SAM_B12_BD"/>
    <property type="match status" value="1"/>
</dbReference>
<keyword evidence="3" id="KW-0479">Metal-binding</keyword>
<dbReference type="InterPro" id="IPR006638">
    <property type="entry name" value="Elp3/MiaA/NifB-like_rSAM"/>
</dbReference>
<protein>
    <submittedName>
        <fullName evidence="8">DUF4080 domain-containing protein</fullName>
    </submittedName>
</protein>
<dbReference type="PANTHER" id="PTHR43409">
    <property type="entry name" value="ANAEROBIC MAGNESIUM-PROTOPORPHYRIN IX MONOMETHYL ESTER CYCLASE-RELATED"/>
    <property type="match status" value="1"/>
</dbReference>
<accession>A0A7C8HE08</accession>
<dbReference type="InterPro" id="IPR051198">
    <property type="entry name" value="BchE-like"/>
</dbReference>
<keyword evidence="5" id="KW-0411">Iron-sulfur</keyword>
<dbReference type="RefSeq" id="WP_158741006.1">
    <property type="nucleotide sequence ID" value="NZ_WSLF01000009.1"/>
</dbReference>
<dbReference type="InterPro" id="IPR006158">
    <property type="entry name" value="Cobalamin-bd"/>
</dbReference>
<dbReference type="InterPro" id="IPR058240">
    <property type="entry name" value="rSAM_sf"/>
</dbReference>
<evidence type="ECO:0000259" key="6">
    <source>
        <dbReference type="PROSITE" id="PS51332"/>
    </source>
</evidence>
<evidence type="ECO:0000259" key="7">
    <source>
        <dbReference type="PROSITE" id="PS51918"/>
    </source>
</evidence>
<evidence type="ECO:0000256" key="3">
    <source>
        <dbReference type="ARBA" id="ARBA00022723"/>
    </source>
</evidence>
<keyword evidence="4" id="KW-0408">Iron</keyword>
<comment type="caution">
    <text evidence="8">The sequence shown here is derived from an EMBL/GenBank/DDBJ whole genome shotgun (WGS) entry which is preliminary data.</text>
</comment>
<dbReference type="InterPro" id="IPR007197">
    <property type="entry name" value="rSAM"/>
</dbReference>
<evidence type="ECO:0000313" key="8">
    <source>
        <dbReference type="EMBL" id="KAE9633233.1"/>
    </source>
</evidence>
<evidence type="ECO:0000256" key="4">
    <source>
        <dbReference type="ARBA" id="ARBA00023004"/>
    </source>
</evidence>
<dbReference type="GO" id="GO:0046872">
    <property type="term" value="F:metal ion binding"/>
    <property type="evidence" value="ECO:0007669"/>
    <property type="project" value="UniProtKB-KW"/>
</dbReference>
<dbReference type="Proteomes" id="UP000483018">
    <property type="component" value="Unassembled WGS sequence"/>
</dbReference>
<dbReference type="OrthoDB" id="9801424at2"/>
<dbReference type="Gene3D" id="3.40.50.280">
    <property type="entry name" value="Cobalamin-binding domain"/>
    <property type="match status" value="1"/>
</dbReference>
<dbReference type="Pfam" id="PF02310">
    <property type="entry name" value="B12-binding"/>
    <property type="match status" value="1"/>
</dbReference>
<dbReference type="GO" id="GO:0003824">
    <property type="term" value="F:catalytic activity"/>
    <property type="evidence" value="ECO:0007669"/>
    <property type="project" value="InterPro"/>
</dbReference>
<comment type="cofactor">
    <cofactor evidence="1">
        <name>[4Fe-4S] cluster</name>
        <dbReference type="ChEBI" id="CHEBI:49883"/>
    </cofactor>
</comment>
<dbReference type="Pfam" id="PF13311">
    <property type="entry name" value="DUF4080"/>
    <property type="match status" value="1"/>
</dbReference>
<dbReference type="InterPro" id="IPR023404">
    <property type="entry name" value="rSAM_horseshoe"/>
</dbReference>
<dbReference type="Pfam" id="PF04055">
    <property type="entry name" value="Radical_SAM"/>
    <property type="match status" value="1"/>
</dbReference>
<dbReference type="AlphaFoldDB" id="A0A7C8HE08"/>
<reference evidence="8 9" key="1">
    <citation type="submission" date="2019-12" db="EMBL/GenBank/DDBJ databases">
        <title>Defluviitalea raffinosedens, isolated from a biogas fermenter, genome sequencing and characterization.</title>
        <authorList>
            <person name="Rettenmaier R."/>
            <person name="Schneider M."/>
            <person name="Neuhaus K."/>
            <person name="Liebl W."/>
            <person name="Zverlov V."/>
        </authorList>
    </citation>
    <scope>NUCLEOTIDE SEQUENCE [LARGE SCALE GENOMIC DNA]</scope>
    <source>
        <strain evidence="8 9">249c-K6</strain>
    </source>
</reference>
<dbReference type="GO" id="GO:0031419">
    <property type="term" value="F:cobalamin binding"/>
    <property type="evidence" value="ECO:0007669"/>
    <property type="project" value="InterPro"/>
</dbReference>
<feature type="domain" description="Radical SAM core" evidence="7">
    <location>
        <begin position="171"/>
        <end position="398"/>
    </location>
</feature>
<dbReference type="InterPro" id="IPR025288">
    <property type="entry name" value="DUF4080"/>
</dbReference>